<dbReference type="RefSeq" id="WP_036411695.1">
    <property type="nucleotide sequence ID" value="NZ_LQOX01000060.1"/>
</dbReference>
<accession>A0A1X1VXK8</accession>
<feature type="region of interest" description="Disordered" evidence="1">
    <location>
        <begin position="473"/>
        <end position="494"/>
    </location>
</feature>
<dbReference type="Pfam" id="PF06974">
    <property type="entry name" value="WS_DGAT_C"/>
    <property type="match status" value="1"/>
</dbReference>
<evidence type="ECO:0000259" key="2">
    <source>
        <dbReference type="Pfam" id="PF03007"/>
    </source>
</evidence>
<dbReference type="Proteomes" id="UP000193738">
    <property type="component" value="Unassembled WGS sequence"/>
</dbReference>
<evidence type="ECO:0000256" key="1">
    <source>
        <dbReference type="SAM" id="MobiDB-lite"/>
    </source>
</evidence>
<organism evidence="4 5">
    <name type="scientific">Mycobacterium gastri</name>
    <dbReference type="NCBI Taxonomy" id="1777"/>
    <lineage>
        <taxon>Bacteria</taxon>
        <taxon>Bacillati</taxon>
        <taxon>Actinomycetota</taxon>
        <taxon>Actinomycetes</taxon>
        <taxon>Mycobacteriales</taxon>
        <taxon>Mycobacteriaceae</taxon>
        <taxon>Mycobacterium</taxon>
    </lineage>
</organism>
<dbReference type="Pfam" id="PF03007">
    <property type="entry name" value="WS_DGAT_cat"/>
    <property type="match status" value="1"/>
</dbReference>
<keyword evidence="5" id="KW-1185">Reference proteome</keyword>
<sequence>MATRLPATAAALLNTQTSTTRAPTVAVAVIEASGQLSHERLHRLVASSLPGSARFRSRLAGKPFGMGQPVWAEIDDYDPTPQIHSTTVGAPGGRSEFADLIGRLTTGPQDRHLWEAWSIDGLAGGRWALAVKMSPALSDAGAGSASLWPRLLTNGGRDDLAKNLPPQSSPGAPSLGALLIDTVSELIENNVTGAWLLAEAVAGALRAARGRLRGTGEPEPISPAASMSGPVPHTVFNAPLTRRRAVGFASIPLSDLQKVNNAFGGSITNVFLAACTLSLRAWLQRHATVPDEPLLIQMPLASPDADPTAMGNPLTVGRLRLPVQLDDPVLVLTNLHTATDRLNTTRERDIEKRYVTVDFESIAAVIPPFAARAASQLYTRLGLAPICHGSVSYHAGKPVPAYCAGAMVVGMHTVAPLQAGCGLTIALTSRGDVLDLSLCVCPDNVPAVEDIASGIAESVDVLVAAARESPRGHGRSVVTTLTSHGTRRSHGRRY</sequence>
<evidence type="ECO:0000259" key="3">
    <source>
        <dbReference type="Pfam" id="PF06974"/>
    </source>
</evidence>
<proteinExistence type="predicted"/>
<gene>
    <name evidence="4" type="ORF">AWC07_25245</name>
</gene>
<evidence type="ECO:0000313" key="4">
    <source>
        <dbReference type="EMBL" id="ORV74438.1"/>
    </source>
</evidence>
<dbReference type="GO" id="GO:0004144">
    <property type="term" value="F:diacylglycerol O-acyltransferase activity"/>
    <property type="evidence" value="ECO:0007669"/>
    <property type="project" value="InterPro"/>
</dbReference>
<dbReference type="GO" id="GO:0019432">
    <property type="term" value="P:triglyceride biosynthetic process"/>
    <property type="evidence" value="ECO:0007669"/>
    <property type="project" value="UniProtKB-UniPathway"/>
</dbReference>
<dbReference type="InterPro" id="IPR009721">
    <property type="entry name" value="O-acyltransferase_WSD1_C"/>
</dbReference>
<dbReference type="AlphaFoldDB" id="A0A1X1VXK8"/>
<name>A0A1X1VXK8_MYCGS</name>
<feature type="compositionally biased region" description="Basic residues" evidence="1">
    <location>
        <begin position="485"/>
        <end position="494"/>
    </location>
</feature>
<dbReference type="STRING" id="1777.AWC07_25245"/>
<dbReference type="UniPathway" id="UPA00282"/>
<protein>
    <submittedName>
        <fullName evidence="4">Uncharacterized protein</fullName>
    </submittedName>
</protein>
<reference evidence="4 5" key="1">
    <citation type="submission" date="2016-01" db="EMBL/GenBank/DDBJ databases">
        <title>The new phylogeny of the genus Mycobacterium.</title>
        <authorList>
            <person name="Tarcisio F."/>
            <person name="Conor M."/>
            <person name="Antonella G."/>
            <person name="Elisabetta G."/>
            <person name="Giulia F.S."/>
            <person name="Sara T."/>
            <person name="Anna F."/>
            <person name="Clotilde B."/>
            <person name="Roberto B."/>
            <person name="Veronica D.S."/>
            <person name="Fabio R."/>
            <person name="Monica P."/>
            <person name="Olivier J."/>
            <person name="Enrico T."/>
            <person name="Nicola S."/>
        </authorList>
    </citation>
    <scope>NUCLEOTIDE SEQUENCE [LARGE SCALE GENOMIC DNA]</scope>
    <source>
        <strain evidence="4 5">DSM 43505</strain>
    </source>
</reference>
<feature type="domain" description="O-acyltransferase WSD1 C-terminal" evidence="3">
    <location>
        <begin position="311"/>
        <end position="460"/>
    </location>
</feature>
<evidence type="ECO:0000313" key="5">
    <source>
        <dbReference type="Proteomes" id="UP000193738"/>
    </source>
</evidence>
<dbReference type="EMBL" id="LQOX01000060">
    <property type="protein sequence ID" value="ORV74438.1"/>
    <property type="molecule type" value="Genomic_DNA"/>
</dbReference>
<comment type="caution">
    <text evidence="4">The sequence shown here is derived from an EMBL/GenBank/DDBJ whole genome shotgun (WGS) entry which is preliminary data.</text>
</comment>
<feature type="domain" description="O-acyltransferase WSD1-like N-terminal" evidence="2">
    <location>
        <begin position="10"/>
        <end position="270"/>
    </location>
</feature>
<dbReference type="InterPro" id="IPR004255">
    <property type="entry name" value="O-acyltransferase_WSD1_N"/>
</dbReference>